<gene>
    <name evidence="1" type="ORF">SPELUC_LOCUS13959</name>
</gene>
<evidence type="ECO:0000313" key="2">
    <source>
        <dbReference type="Proteomes" id="UP000789366"/>
    </source>
</evidence>
<comment type="caution">
    <text evidence="1">The sequence shown here is derived from an EMBL/GenBank/DDBJ whole genome shotgun (WGS) entry which is preliminary data.</text>
</comment>
<proteinExistence type="predicted"/>
<dbReference type="Proteomes" id="UP000789366">
    <property type="component" value="Unassembled WGS sequence"/>
</dbReference>
<accession>A0ACA9QGA4</accession>
<reference evidence="1" key="1">
    <citation type="submission" date="2021-06" db="EMBL/GenBank/DDBJ databases">
        <authorList>
            <person name="Kallberg Y."/>
            <person name="Tangrot J."/>
            <person name="Rosling A."/>
        </authorList>
    </citation>
    <scope>NUCLEOTIDE SEQUENCE</scope>
    <source>
        <strain evidence="1">28 12/20/2015</strain>
    </source>
</reference>
<evidence type="ECO:0000313" key="1">
    <source>
        <dbReference type="EMBL" id="CAG8743233.1"/>
    </source>
</evidence>
<keyword evidence="2" id="KW-1185">Reference proteome</keyword>
<sequence>YMDVYRKGLTGKPAEYAVKKYRSHCHVPDTILNEIDALEFNK</sequence>
<protein>
    <submittedName>
        <fullName evidence="1">15205_t:CDS:1</fullName>
    </submittedName>
</protein>
<organism evidence="1 2">
    <name type="scientific">Cetraspora pellucida</name>
    <dbReference type="NCBI Taxonomy" id="1433469"/>
    <lineage>
        <taxon>Eukaryota</taxon>
        <taxon>Fungi</taxon>
        <taxon>Fungi incertae sedis</taxon>
        <taxon>Mucoromycota</taxon>
        <taxon>Glomeromycotina</taxon>
        <taxon>Glomeromycetes</taxon>
        <taxon>Diversisporales</taxon>
        <taxon>Gigasporaceae</taxon>
        <taxon>Cetraspora</taxon>
    </lineage>
</organism>
<dbReference type="EMBL" id="CAJVPW010038996">
    <property type="protein sequence ID" value="CAG8743233.1"/>
    <property type="molecule type" value="Genomic_DNA"/>
</dbReference>
<feature type="non-terminal residue" evidence="1">
    <location>
        <position position="1"/>
    </location>
</feature>
<name>A0ACA9QGA4_9GLOM</name>